<evidence type="ECO:0000259" key="11">
    <source>
        <dbReference type="PROSITE" id="PS50089"/>
    </source>
</evidence>
<dbReference type="GO" id="GO:0008270">
    <property type="term" value="F:zinc ion binding"/>
    <property type="evidence" value="ECO:0007669"/>
    <property type="project" value="UniProtKB-KW"/>
</dbReference>
<dbReference type="PROSITE" id="PS51805">
    <property type="entry name" value="EPHD"/>
    <property type="match status" value="1"/>
</dbReference>
<evidence type="ECO:0000256" key="10">
    <source>
        <dbReference type="SAM" id="MobiDB-lite"/>
    </source>
</evidence>
<evidence type="ECO:0000256" key="7">
    <source>
        <dbReference type="ARBA" id="ARBA00023204"/>
    </source>
</evidence>
<dbReference type="Gene3D" id="3.30.40.10">
    <property type="entry name" value="Zinc/RING finger domain, C3HC4 (zinc finger)"/>
    <property type="match status" value="2"/>
</dbReference>
<gene>
    <name evidence="14" type="ORF">M0R45_010548</name>
</gene>
<feature type="region of interest" description="Disordered" evidence="10">
    <location>
        <begin position="231"/>
        <end position="298"/>
    </location>
</feature>
<evidence type="ECO:0000256" key="4">
    <source>
        <dbReference type="ARBA" id="ARBA00022763"/>
    </source>
</evidence>
<dbReference type="InterPro" id="IPR034732">
    <property type="entry name" value="EPHD"/>
</dbReference>
<dbReference type="CDD" id="cd15571">
    <property type="entry name" value="ePHD"/>
    <property type="match status" value="1"/>
</dbReference>
<evidence type="ECO:0000313" key="14">
    <source>
        <dbReference type="EMBL" id="KAK9945016.1"/>
    </source>
</evidence>
<dbReference type="GO" id="GO:0005634">
    <property type="term" value="C:nucleus"/>
    <property type="evidence" value="ECO:0007669"/>
    <property type="project" value="UniProtKB-SubCell"/>
</dbReference>
<dbReference type="AlphaFoldDB" id="A0AAW1Y7A4"/>
<dbReference type="InterPro" id="IPR031099">
    <property type="entry name" value="BRCA1-associated"/>
</dbReference>
<feature type="domain" description="PHD-type" evidence="13">
    <location>
        <begin position="321"/>
        <end position="441"/>
    </location>
</feature>
<dbReference type="PROSITE" id="PS50089">
    <property type="entry name" value="ZF_RING_2"/>
    <property type="match status" value="1"/>
</dbReference>
<dbReference type="PANTHER" id="PTHR13763:SF9">
    <property type="entry name" value="BRCA1-ASSOCIATED RING DOMAIN PROTEIN 1"/>
    <property type="match status" value="1"/>
</dbReference>
<evidence type="ECO:0000313" key="15">
    <source>
        <dbReference type="Proteomes" id="UP001457282"/>
    </source>
</evidence>
<dbReference type="SMART" id="SM00249">
    <property type="entry name" value="PHD"/>
    <property type="match status" value="1"/>
</dbReference>
<feature type="domain" description="BRCT" evidence="12">
    <location>
        <begin position="480"/>
        <end position="559"/>
    </location>
</feature>
<dbReference type="Pfam" id="PF13771">
    <property type="entry name" value="zf-HC5HC2H"/>
    <property type="match status" value="1"/>
</dbReference>
<dbReference type="PROSITE" id="PS50172">
    <property type="entry name" value="BRCT"/>
    <property type="match status" value="2"/>
</dbReference>
<feature type="domain" description="RING-type" evidence="11">
    <location>
        <begin position="28"/>
        <end position="66"/>
    </location>
</feature>
<accession>A0AAW1Y7A4</accession>
<dbReference type="InterPro" id="IPR013083">
    <property type="entry name" value="Znf_RING/FYVE/PHD"/>
</dbReference>
<dbReference type="Pfam" id="PF00533">
    <property type="entry name" value="BRCT"/>
    <property type="match status" value="1"/>
</dbReference>
<dbReference type="Gene3D" id="3.40.50.10190">
    <property type="entry name" value="BRCT domain"/>
    <property type="match status" value="2"/>
</dbReference>
<reference evidence="14 15" key="1">
    <citation type="journal article" date="2023" name="G3 (Bethesda)">
        <title>A chromosome-length genome assembly and annotation of blackberry (Rubus argutus, cv. 'Hillquist').</title>
        <authorList>
            <person name="Bruna T."/>
            <person name="Aryal R."/>
            <person name="Dudchenko O."/>
            <person name="Sargent D.J."/>
            <person name="Mead D."/>
            <person name="Buti M."/>
            <person name="Cavallini A."/>
            <person name="Hytonen T."/>
            <person name="Andres J."/>
            <person name="Pham M."/>
            <person name="Weisz D."/>
            <person name="Mascagni F."/>
            <person name="Usai G."/>
            <person name="Natali L."/>
            <person name="Bassil N."/>
            <person name="Fernandez G.E."/>
            <person name="Lomsadze A."/>
            <person name="Armour M."/>
            <person name="Olukolu B."/>
            <person name="Poorten T."/>
            <person name="Britton C."/>
            <person name="Davik J."/>
            <person name="Ashrafi H."/>
            <person name="Aiden E.L."/>
            <person name="Borodovsky M."/>
            <person name="Worthington M."/>
        </authorList>
    </citation>
    <scope>NUCLEOTIDE SEQUENCE [LARGE SCALE GENOMIC DNA]</scope>
    <source>
        <strain evidence="14">PI 553951</strain>
    </source>
</reference>
<dbReference type="GO" id="GO:0004842">
    <property type="term" value="F:ubiquitin-protein transferase activity"/>
    <property type="evidence" value="ECO:0007669"/>
    <property type="project" value="TreeGrafter"/>
</dbReference>
<dbReference type="GO" id="GO:0045944">
    <property type="term" value="P:positive regulation of transcription by RNA polymerase II"/>
    <property type="evidence" value="ECO:0007669"/>
    <property type="project" value="TreeGrafter"/>
</dbReference>
<comment type="subcellular location">
    <subcellularLocation>
        <location evidence="1">Nucleus</location>
    </subcellularLocation>
</comment>
<keyword evidence="4" id="KW-0227">DNA damage</keyword>
<name>A0AAW1Y7A4_RUBAR</name>
<evidence type="ECO:0000256" key="9">
    <source>
        <dbReference type="PROSITE-ProRule" id="PRU00175"/>
    </source>
</evidence>
<keyword evidence="6" id="KW-0862">Zinc</keyword>
<dbReference type="SMART" id="SM00184">
    <property type="entry name" value="RING"/>
    <property type="match status" value="2"/>
</dbReference>
<dbReference type="Pfam" id="PF13923">
    <property type="entry name" value="zf-C3HC4_2"/>
    <property type="match status" value="1"/>
</dbReference>
<evidence type="ECO:0000256" key="3">
    <source>
        <dbReference type="ARBA" id="ARBA00022737"/>
    </source>
</evidence>
<evidence type="ECO:0000256" key="1">
    <source>
        <dbReference type="ARBA" id="ARBA00004123"/>
    </source>
</evidence>
<dbReference type="PROSITE" id="PS00518">
    <property type="entry name" value="ZF_RING_1"/>
    <property type="match status" value="1"/>
</dbReference>
<comment type="caution">
    <text evidence="14">The sequence shown here is derived from an EMBL/GenBank/DDBJ whole genome shotgun (WGS) entry which is preliminary data.</text>
</comment>
<keyword evidence="3" id="KW-0677">Repeat</keyword>
<evidence type="ECO:0000259" key="13">
    <source>
        <dbReference type="PROSITE" id="PS51805"/>
    </source>
</evidence>
<dbReference type="InterPro" id="IPR036420">
    <property type="entry name" value="BRCT_dom_sf"/>
</dbReference>
<dbReference type="InterPro" id="IPR001965">
    <property type="entry name" value="Znf_PHD"/>
</dbReference>
<evidence type="ECO:0000256" key="5">
    <source>
        <dbReference type="ARBA" id="ARBA00022771"/>
    </source>
</evidence>
<feature type="compositionally biased region" description="Basic and acidic residues" evidence="10">
    <location>
        <begin position="287"/>
        <end position="298"/>
    </location>
</feature>
<dbReference type="InterPro" id="IPR001357">
    <property type="entry name" value="BRCT_dom"/>
</dbReference>
<evidence type="ECO:0008006" key="16">
    <source>
        <dbReference type="Google" id="ProtNLM"/>
    </source>
</evidence>
<keyword evidence="7" id="KW-0234">DNA repair</keyword>
<dbReference type="CDD" id="cd17734">
    <property type="entry name" value="BRCT_Bard1_rpt1"/>
    <property type="match status" value="1"/>
</dbReference>
<dbReference type="SUPFAM" id="SSF57850">
    <property type="entry name" value="RING/U-box"/>
    <property type="match status" value="1"/>
</dbReference>
<feature type="domain" description="BRCT" evidence="12">
    <location>
        <begin position="580"/>
        <end position="691"/>
    </location>
</feature>
<keyword evidence="2" id="KW-0479">Metal-binding</keyword>
<dbReference type="InterPro" id="IPR017907">
    <property type="entry name" value="Znf_RING_CS"/>
</dbReference>
<dbReference type="PANTHER" id="PTHR13763">
    <property type="entry name" value="BREAST CANCER TYPE 1 SUSCEPTIBILITY PROTEIN BRCA1"/>
    <property type="match status" value="1"/>
</dbReference>
<organism evidence="14 15">
    <name type="scientific">Rubus argutus</name>
    <name type="common">Southern blackberry</name>
    <dbReference type="NCBI Taxonomy" id="59490"/>
    <lineage>
        <taxon>Eukaryota</taxon>
        <taxon>Viridiplantae</taxon>
        <taxon>Streptophyta</taxon>
        <taxon>Embryophyta</taxon>
        <taxon>Tracheophyta</taxon>
        <taxon>Spermatophyta</taxon>
        <taxon>Magnoliopsida</taxon>
        <taxon>eudicotyledons</taxon>
        <taxon>Gunneridae</taxon>
        <taxon>Pentapetalae</taxon>
        <taxon>rosids</taxon>
        <taxon>fabids</taxon>
        <taxon>Rosales</taxon>
        <taxon>Rosaceae</taxon>
        <taxon>Rosoideae</taxon>
        <taxon>Rosoideae incertae sedis</taxon>
        <taxon>Rubus</taxon>
    </lineage>
</organism>
<dbReference type="FunFam" id="3.40.50.10190:FF:000006">
    <property type="entry name" value="Breast cancer type 1 susceptibility protein homolog"/>
    <property type="match status" value="1"/>
</dbReference>
<dbReference type="InterPro" id="IPR001841">
    <property type="entry name" value="Znf_RING"/>
</dbReference>
<protein>
    <recommendedName>
        <fullName evidence="16">RING-type E3 ubiquitin transferase BRCA1</fullName>
    </recommendedName>
</protein>
<dbReference type="SMART" id="SM00292">
    <property type="entry name" value="BRCT"/>
    <property type="match status" value="2"/>
</dbReference>
<keyword evidence="15" id="KW-1185">Reference proteome</keyword>
<dbReference type="Proteomes" id="UP001457282">
    <property type="component" value="Unassembled WGS sequence"/>
</dbReference>
<feature type="compositionally biased region" description="Basic and acidic residues" evidence="10">
    <location>
        <begin position="252"/>
        <end position="274"/>
    </location>
</feature>
<dbReference type="SUPFAM" id="SSF52113">
    <property type="entry name" value="BRCT domain"/>
    <property type="match status" value="2"/>
</dbReference>
<dbReference type="GO" id="GO:0000724">
    <property type="term" value="P:double-strand break repair via homologous recombination"/>
    <property type="evidence" value="ECO:0007669"/>
    <property type="project" value="TreeGrafter"/>
</dbReference>
<feature type="compositionally biased region" description="Basic and acidic residues" evidence="10">
    <location>
        <begin position="125"/>
        <end position="138"/>
    </location>
</feature>
<evidence type="ECO:0000259" key="12">
    <source>
        <dbReference type="PROSITE" id="PS50172"/>
    </source>
</evidence>
<dbReference type="EMBL" id="JBEDUW010000002">
    <property type="protein sequence ID" value="KAK9945016.1"/>
    <property type="molecule type" value="Genomic_DNA"/>
</dbReference>
<keyword evidence="5 9" id="KW-0863">Zinc-finger</keyword>
<evidence type="ECO:0000256" key="6">
    <source>
        <dbReference type="ARBA" id="ARBA00022833"/>
    </source>
</evidence>
<evidence type="ECO:0000256" key="8">
    <source>
        <dbReference type="ARBA" id="ARBA00023242"/>
    </source>
</evidence>
<sequence>MAESKHCSESTNNPLKFHLQKLGLELTCPLCLGFFNQPTLLPCNHIFCNSCIPNRTNFGAECPQCNIQVPDRDLRPAPFMENIVTIYKSMKVTYASNSSKPISSDVRTALGRNPVSPDASFTGRMTKEPFDNCQERSSETGQTILSSRGNKRVWVPCNQNHFVTDGIGRNGKVDNCSMPIDGNGEEFELGRRGLQFNGGEIPISPLPSSQTRSVGLNECMTIERDMNPVVQSLLDSPPSFGDAKGSDNCNNCDRRSEQISDSSLDKRKIDDRTGQMRPDSSASDTNGHLRDLKRQKKLDYRPGTNSELELKFMASPNESNSTICAFCQSSRVSEVTGPMLHCSKGKLVEGDEAFVSNVIHVHKICIDWAPKVFFEEDTIQNLKAEVTRGARLKCTKCGIKGAALGCFVKSCRRSYHVTCAIETSKCRWDYESFLLLCPAHCSVKFPSEKLNPKNHKKCQLSDSRVASNGMNDWVLCPSGLSSEEKILLIEFAEMNGATLFKSWTPNVTHVITALDEDGAYVRTFKIFMAILAGKWIVTMDWVKACMETKHHVDEEPYEVSLDNYGCRDGPKAGRLRALRNDLKLFNGLNFYFAGDFVLERKEDYKELVIAAGGTVFNSKEEVLEASYHEKGASRTLVVYNLDPPPGCKLGEEVSILWQRSNEAQDIAAKIGTQIVFHTWLLESIARYELQPIVC</sequence>
<feature type="region of interest" description="Disordered" evidence="10">
    <location>
        <begin position="105"/>
        <end position="140"/>
    </location>
</feature>
<proteinExistence type="predicted"/>
<evidence type="ECO:0000256" key="2">
    <source>
        <dbReference type="ARBA" id="ARBA00022723"/>
    </source>
</evidence>
<keyword evidence="8" id="KW-0539">Nucleus</keyword>